<evidence type="ECO:0000256" key="1">
    <source>
        <dbReference type="SAM" id="MobiDB-lite"/>
    </source>
</evidence>
<name>A0A4U0UCR7_9PEZI</name>
<evidence type="ECO:0000313" key="3">
    <source>
        <dbReference type="Proteomes" id="UP000308549"/>
    </source>
</evidence>
<dbReference type="EMBL" id="NAJL01000005">
    <property type="protein sequence ID" value="TKA32512.1"/>
    <property type="molecule type" value="Genomic_DNA"/>
</dbReference>
<accession>A0A4U0UCR7</accession>
<keyword evidence="3" id="KW-1185">Reference proteome</keyword>
<feature type="compositionally biased region" description="Basic and acidic residues" evidence="1">
    <location>
        <begin position="119"/>
        <end position="134"/>
    </location>
</feature>
<proteinExistence type="predicted"/>
<feature type="compositionally biased region" description="Low complexity" evidence="1">
    <location>
        <begin position="8"/>
        <end position="21"/>
    </location>
</feature>
<organism evidence="2 3">
    <name type="scientific">Salinomyces thailandicus</name>
    <dbReference type="NCBI Taxonomy" id="706561"/>
    <lineage>
        <taxon>Eukaryota</taxon>
        <taxon>Fungi</taxon>
        <taxon>Dikarya</taxon>
        <taxon>Ascomycota</taxon>
        <taxon>Pezizomycotina</taxon>
        <taxon>Dothideomycetes</taxon>
        <taxon>Dothideomycetidae</taxon>
        <taxon>Mycosphaerellales</taxon>
        <taxon>Teratosphaeriaceae</taxon>
        <taxon>Salinomyces</taxon>
    </lineage>
</organism>
<feature type="compositionally biased region" description="Polar residues" evidence="1">
    <location>
        <begin position="139"/>
        <end position="165"/>
    </location>
</feature>
<feature type="region of interest" description="Disordered" evidence="1">
    <location>
        <begin position="1"/>
        <end position="264"/>
    </location>
</feature>
<reference evidence="2 3" key="1">
    <citation type="submission" date="2017-03" db="EMBL/GenBank/DDBJ databases">
        <title>Genomes of endolithic fungi from Antarctica.</title>
        <authorList>
            <person name="Coleine C."/>
            <person name="Masonjones S."/>
            <person name="Stajich J.E."/>
        </authorList>
    </citation>
    <scope>NUCLEOTIDE SEQUENCE [LARGE SCALE GENOMIC DNA]</scope>
    <source>
        <strain evidence="2 3">CCFEE 6315</strain>
    </source>
</reference>
<dbReference type="OrthoDB" id="5429993at2759"/>
<gene>
    <name evidence="2" type="ORF">B0A50_01620</name>
</gene>
<evidence type="ECO:0000313" key="2">
    <source>
        <dbReference type="EMBL" id="TKA32512.1"/>
    </source>
</evidence>
<dbReference type="Proteomes" id="UP000308549">
    <property type="component" value="Unassembled WGS sequence"/>
</dbReference>
<sequence length="528" mass="57565">MASPSRLPSARRPGASGRSRPVSMFEGPMLSLEPPRENGTTAKSMKRRSLLPTFARKVSGEEKDDTGDAPASIPEEPRPRKAMDETDRRAMPPPPSKLSRPTSLYGASGLGRTPSVRPSTRDAAAKNNEARVEALAKLTGSTSSAAPRPRTTTEPGHKSTSSTRLPQGPGASRGLMRATSVRSKEPHGRSGSTAGSTSSYTTTPSIAEKRASITRARPPSVDSSARPRQASVTSPASPASSTTSRQSTTRAHMPPPGRPAFNTFQQHYSPAKSAVTKPPIPSTRAVKEPAAVEEDMTITSEVAKQQVELLQLSLLHQASTRTLQEYDASARKKLGRKQAKLRKEYEAIRAIETEQQRVANLMALDAWCHDPALLAEHLQILGKVYGELSALTEQGSRYELLTTEFETWTEGAQAASRASFIEPLSPEWHKSHTSLALRLRALQRDIEMLPPPPRNADRPSGLELVVDRCRDLHSGMLKELEIMTKLERGLLEQEKRRVDEEVSALELDGDASATAAQTQWVPAWQRLL</sequence>
<feature type="compositionally biased region" description="Low complexity" evidence="1">
    <location>
        <begin position="229"/>
        <end position="251"/>
    </location>
</feature>
<protein>
    <submittedName>
        <fullName evidence="2">Uncharacterized protein</fullName>
    </submittedName>
</protein>
<dbReference type="AlphaFoldDB" id="A0A4U0UCR7"/>
<comment type="caution">
    <text evidence="2">The sequence shown here is derived from an EMBL/GenBank/DDBJ whole genome shotgun (WGS) entry which is preliminary data.</text>
</comment>
<feature type="compositionally biased region" description="Low complexity" evidence="1">
    <location>
        <begin position="189"/>
        <end position="205"/>
    </location>
</feature>
<feature type="compositionally biased region" description="Basic and acidic residues" evidence="1">
    <location>
        <begin position="75"/>
        <end position="90"/>
    </location>
</feature>